<organism evidence="2 3">
    <name type="scientific">Octodon degus</name>
    <name type="common">Degu</name>
    <name type="synonym">Sciurus degus</name>
    <dbReference type="NCBI Taxonomy" id="10160"/>
    <lineage>
        <taxon>Eukaryota</taxon>
        <taxon>Metazoa</taxon>
        <taxon>Chordata</taxon>
        <taxon>Craniata</taxon>
        <taxon>Vertebrata</taxon>
        <taxon>Euteleostomi</taxon>
        <taxon>Mammalia</taxon>
        <taxon>Eutheria</taxon>
        <taxon>Euarchontoglires</taxon>
        <taxon>Glires</taxon>
        <taxon>Rodentia</taxon>
        <taxon>Hystricomorpha</taxon>
        <taxon>Octodontidae</taxon>
        <taxon>Octodon</taxon>
    </lineage>
</organism>
<accession>A0A6P6EHG9</accession>
<dbReference type="AlphaFoldDB" id="A0A6P6EHG9"/>
<feature type="compositionally biased region" description="Basic and acidic residues" evidence="1">
    <location>
        <begin position="91"/>
        <end position="107"/>
    </location>
</feature>
<gene>
    <name evidence="3" type="primary">LOC111816873</name>
</gene>
<sequence length="205" mass="20734">MAARSSRFPRSLLSRVAAGKSGLPRGAAFVRLRLRAAAPGDLLPRSRESAKAPPPTLRVPAQGGGRAKLGSASPGATRAPPPPPGRGLGQPRRERGDQSCSRAESRGRSPLSAGGARAARGAALGAGPNQAVPARNGSGPPAPVPDLGPGPPESRIPERDLATAAPGAGPPRSPHRGSPAKQGPRPREAAAFRASKSRPGPPRLR</sequence>
<proteinExistence type="predicted"/>
<dbReference type="Proteomes" id="UP000515203">
    <property type="component" value="Unplaced"/>
</dbReference>
<feature type="compositionally biased region" description="Low complexity" evidence="1">
    <location>
        <begin position="108"/>
        <end position="128"/>
    </location>
</feature>
<feature type="non-terminal residue" evidence="3">
    <location>
        <position position="205"/>
    </location>
</feature>
<dbReference type="InParanoid" id="A0A6P6EHG9"/>
<feature type="compositionally biased region" description="Pro residues" evidence="1">
    <location>
        <begin position="140"/>
        <end position="154"/>
    </location>
</feature>
<dbReference type="GeneID" id="111816873"/>
<dbReference type="RefSeq" id="XP_023571497.1">
    <property type="nucleotide sequence ID" value="XM_023715729.1"/>
</dbReference>
<name>A0A6P6EHG9_OCTDE</name>
<feature type="region of interest" description="Disordered" evidence="1">
    <location>
        <begin position="36"/>
        <end position="205"/>
    </location>
</feature>
<evidence type="ECO:0000256" key="1">
    <source>
        <dbReference type="SAM" id="MobiDB-lite"/>
    </source>
</evidence>
<reference evidence="3" key="1">
    <citation type="submission" date="2025-08" db="UniProtKB">
        <authorList>
            <consortium name="RefSeq"/>
        </authorList>
    </citation>
    <scope>IDENTIFICATION</scope>
</reference>
<evidence type="ECO:0000313" key="3">
    <source>
        <dbReference type="RefSeq" id="XP_023571497.1"/>
    </source>
</evidence>
<keyword evidence="2" id="KW-1185">Reference proteome</keyword>
<protein>
    <submittedName>
        <fullName evidence="3">Basic salivary proline-rich protein 4-like</fullName>
    </submittedName>
</protein>
<evidence type="ECO:0000313" key="2">
    <source>
        <dbReference type="Proteomes" id="UP000515203"/>
    </source>
</evidence>